<gene>
    <name evidence="6" type="ORF">OXX778_LOCUS5084</name>
</gene>
<feature type="compositionally biased region" description="Low complexity" evidence="4">
    <location>
        <begin position="789"/>
        <end position="810"/>
    </location>
</feature>
<keyword evidence="1" id="KW-0343">GTPase activation</keyword>
<dbReference type="Pfam" id="PF00566">
    <property type="entry name" value="RabGAP-TBC"/>
    <property type="match status" value="1"/>
</dbReference>
<dbReference type="FunFam" id="1.10.10.750:FF:000003">
    <property type="entry name" value="GTPase activating protein (Evi5)"/>
    <property type="match status" value="1"/>
</dbReference>
<accession>A0A813QXQ6</accession>
<proteinExistence type="predicted"/>
<sequence length="916" mass="105806">MTPIDTSSLSTSSTSSSSSNISEQQNMGLPLKSSDSKDNFEEQIPDSPDLIVPLPNDELDLLIKLERANKEMENNSRSAQSILLSNNSIGSGTANNNSSPTSHSLSRRASFTSCEVQSLNNDDTVSKMDEISWELWNQIISEWSYWSKKKPNQLKEYIRKGIPVFLRPIAWQYLCGASETDHKEKFREYIKKQSACEKIIRRDIDRTYPDHDYFRNTAGQESLFNVMKAYSIHDPEVGYCQGSAFICGLLLIQNIPEEEAFAIFVQIMQKYNLREIYKPNMYHLGLCMYQLDVLLQELIPDLHSHFVSHAFHPSMYCSSWFLTLFTTLLPLPLVCRIFEIFLNEGIEIIFRIGLALLEYHKDSLILLDMEGMLKYFQKELPSKHESDHDSILNKAFNVKYNQKKMKKLEKDFSVLKKEEQEEQVEMRRLRAENKLLKQRIDNLEKAFFSLTDESAHLADRLIKGQVVNAQQEESIYVLKNENQKLKDKIKEMEIEYETSNELRRKQQNEQNLNNNEKEMLHEKVNMLLEENSKLRETPDIQRLEEELVQVKMRDAEAQLAIKELQKTIHVLNLEYQEFLNNRSAVILTLSNGSPTSSESKTVVNSDIQALEEELLKVKMREAETLSEMKSLNLKLMQLDTEKHVAYNQIKRQDEEIRKLNLHVSQMLEKENETKCQLIEYRRQLDNKEALLRESNLTHKIKQGEDAIVIAELKQRVASLEVQMQEFLTTGQLNDTEKNLKNFNFYNGISASTDKLIDLNDDFKYLMSSQTSLLSDKLSVFKTQSLKLSENNPVNVNNGNSGSLNSLNEVVQKTSPRKIVNRSRSEEYNSTPNYVITEYLDSDNDDDMDKSYQSSSLNDKTNSSEYNNVDTSNSSHEELKFKTADIDLALRPPIVENLGSLHNSDFVKTSIDDEGDN</sequence>
<feature type="region of interest" description="Disordered" evidence="4">
    <location>
        <begin position="789"/>
        <end position="815"/>
    </location>
</feature>
<evidence type="ECO:0000259" key="5">
    <source>
        <dbReference type="PROSITE" id="PS50086"/>
    </source>
</evidence>
<dbReference type="SUPFAM" id="SSF47923">
    <property type="entry name" value="Ypt/Rab-GAP domain of gyp1p"/>
    <property type="match status" value="2"/>
</dbReference>
<dbReference type="SMART" id="SM00164">
    <property type="entry name" value="TBC"/>
    <property type="match status" value="1"/>
</dbReference>
<dbReference type="Gene3D" id="1.10.8.270">
    <property type="entry name" value="putative rabgap domain of human tbc1 domain family member 14 like domains"/>
    <property type="match status" value="1"/>
</dbReference>
<dbReference type="FunFam" id="1.10.472.80:FF:000002">
    <property type="entry name" value="Ecotropic viral integration site 5"/>
    <property type="match status" value="1"/>
</dbReference>
<name>A0A813QXQ6_9BILA</name>
<dbReference type="Gene3D" id="1.10.472.80">
    <property type="entry name" value="Ypt/Rab-GAP domain of gyp1p, domain 3"/>
    <property type="match status" value="1"/>
</dbReference>
<keyword evidence="2 3" id="KW-0175">Coiled coil</keyword>
<dbReference type="Gene3D" id="1.10.10.750">
    <property type="entry name" value="Ypt/Rab-GAP domain of gyp1p, domain 1"/>
    <property type="match status" value="1"/>
</dbReference>
<evidence type="ECO:0000313" key="6">
    <source>
        <dbReference type="EMBL" id="CAF0773577.1"/>
    </source>
</evidence>
<dbReference type="Proteomes" id="UP000663879">
    <property type="component" value="Unassembled WGS sequence"/>
</dbReference>
<organism evidence="6 7">
    <name type="scientific">Brachionus calyciflorus</name>
    <dbReference type="NCBI Taxonomy" id="104777"/>
    <lineage>
        <taxon>Eukaryota</taxon>
        <taxon>Metazoa</taxon>
        <taxon>Spiralia</taxon>
        <taxon>Gnathifera</taxon>
        <taxon>Rotifera</taxon>
        <taxon>Eurotatoria</taxon>
        <taxon>Monogononta</taxon>
        <taxon>Pseudotrocha</taxon>
        <taxon>Ploima</taxon>
        <taxon>Brachionidae</taxon>
        <taxon>Brachionus</taxon>
    </lineage>
</organism>
<feature type="domain" description="Rab-GAP TBC" evidence="5">
    <location>
        <begin position="161"/>
        <end position="345"/>
    </location>
</feature>
<dbReference type="OrthoDB" id="295078at2759"/>
<dbReference type="PANTHER" id="PTHR47219:SF22">
    <property type="entry name" value="RAB-GAP TBC DOMAIN-CONTAINING PROTEIN"/>
    <property type="match status" value="1"/>
</dbReference>
<dbReference type="PANTHER" id="PTHR47219">
    <property type="entry name" value="RAB GTPASE-ACTIVATING PROTEIN 1-LIKE"/>
    <property type="match status" value="1"/>
</dbReference>
<reference evidence="6" key="1">
    <citation type="submission" date="2021-02" db="EMBL/GenBank/DDBJ databases">
        <authorList>
            <person name="Nowell W R."/>
        </authorList>
    </citation>
    <scope>NUCLEOTIDE SEQUENCE</scope>
    <source>
        <strain evidence="6">Ploen Becks lab</strain>
    </source>
</reference>
<feature type="region of interest" description="Disordered" evidence="4">
    <location>
        <begin position="1"/>
        <end position="52"/>
    </location>
</feature>
<comment type="caution">
    <text evidence="6">The sequence shown here is derived from an EMBL/GenBank/DDBJ whole genome shotgun (WGS) entry which is preliminary data.</text>
</comment>
<dbReference type="InterPro" id="IPR050302">
    <property type="entry name" value="Rab_GAP_TBC_domain"/>
</dbReference>
<evidence type="ECO:0000313" key="7">
    <source>
        <dbReference type="Proteomes" id="UP000663879"/>
    </source>
</evidence>
<dbReference type="FunFam" id="1.10.8.270:FF:000001">
    <property type="entry name" value="TBC1 domain family member 1"/>
    <property type="match status" value="1"/>
</dbReference>
<dbReference type="GO" id="GO:0031267">
    <property type="term" value="F:small GTPase binding"/>
    <property type="evidence" value="ECO:0007669"/>
    <property type="project" value="TreeGrafter"/>
</dbReference>
<dbReference type="InterPro" id="IPR000195">
    <property type="entry name" value="Rab-GAP-TBC_dom"/>
</dbReference>
<keyword evidence="7" id="KW-1185">Reference proteome</keyword>
<evidence type="ECO:0000256" key="2">
    <source>
        <dbReference type="ARBA" id="ARBA00023054"/>
    </source>
</evidence>
<feature type="region of interest" description="Disordered" evidence="4">
    <location>
        <begin position="838"/>
        <end position="876"/>
    </location>
</feature>
<feature type="compositionally biased region" description="Polar residues" evidence="4">
    <location>
        <begin position="850"/>
        <end position="873"/>
    </location>
</feature>
<dbReference type="GO" id="GO:0005096">
    <property type="term" value="F:GTPase activator activity"/>
    <property type="evidence" value="ECO:0007669"/>
    <property type="project" value="UniProtKB-KW"/>
</dbReference>
<evidence type="ECO:0000256" key="1">
    <source>
        <dbReference type="ARBA" id="ARBA00022468"/>
    </source>
</evidence>
<dbReference type="InterPro" id="IPR035969">
    <property type="entry name" value="Rab-GAP_TBC_sf"/>
</dbReference>
<feature type="compositionally biased region" description="Low complexity" evidence="4">
    <location>
        <begin position="1"/>
        <end position="19"/>
    </location>
</feature>
<feature type="coiled-coil region" evidence="3">
    <location>
        <begin position="607"/>
        <end position="729"/>
    </location>
</feature>
<feature type="coiled-coil region" evidence="3">
    <location>
        <begin position="405"/>
        <end position="581"/>
    </location>
</feature>
<evidence type="ECO:0000256" key="4">
    <source>
        <dbReference type="SAM" id="MobiDB-lite"/>
    </source>
</evidence>
<dbReference type="AlphaFoldDB" id="A0A813QXQ6"/>
<protein>
    <recommendedName>
        <fullName evidence="5">Rab-GAP TBC domain-containing protein</fullName>
    </recommendedName>
</protein>
<dbReference type="EMBL" id="CAJNOC010000535">
    <property type="protein sequence ID" value="CAF0773577.1"/>
    <property type="molecule type" value="Genomic_DNA"/>
</dbReference>
<evidence type="ECO:0000256" key="3">
    <source>
        <dbReference type="SAM" id="Coils"/>
    </source>
</evidence>
<dbReference type="PROSITE" id="PS50086">
    <property type="entry name" value="TBC_RABGAP"/>
    <property type="match status" value="1"/>
</dbReference>